<dbReference type="KEGG" id="cre:CHLRE_15g642702v5"/>
<dbReference type="Gramene" id="PNW72786">
    <property type="protein sequence ID" value="PNW72786"/>
    <property type="gene ID" value="CHLRE_15g642702v5"/>
</dbReference>
<protein>
    <submittedName>
        <fullName evidence="1">Uncharacterized protein</fullName>
    </submittedName>
</protein>
<dbReference type="RefSeq" id="XP_042916547.1">
    <property type="nucleotide sequence ID" value="XM_043070689.1"/>
</dbReference>
<gene>
    <name evidence="1" type="ORF">CHLRE_15g642702v5</name>
</gene>
<organism evidence="1 2">
    <name type="scientific">Chlamydomonas reinhardtii</name>
    <name type="common">Chlamydomonas smithii</name>
    <dbReference type="NCBI Taxonomy" id="3055"/>
    <lineage>
        <taxon>Eukaryota</taxon>
        <taxon>Viridiplantae</taxon>
        <taxon>Chlorophyta</taxon>
        <taxon>core chlorophytes</taxon>
        <taxon>Chlorophyceae</taxon>
        <taxon>CS clade</taxon>
        <taxon>Chlamydomonadales</taxon>
        <taxon>Chlamydomonadaceae</taxon>
        <taxon>Chlamydomonas</taxon>
    </lineage>
</organism>
<dbReference type="AlphaFoldDB" id="A0A2K3CWX7"/>
<sequence>MPTRRTMPPEPADRPKRFYECLDTERRWAGGRASSPVRRSFWKFAEHRSQTRSPDRSAPR</sequence>
<name>A0A2K3CWX7_CHLRE</name>
<dbReference type="InParanoid" id="A0A2K3CWX7"/>
<reference evidence="1 2" key="1">
    <citation type="journal article" date="2007" name="Science">
        <title>The Chlamydomonas genome reveals the evolution of key animal and plant functions.</title>
        <authorList>
            <person name="Merchant S.S."/>
            <person name="Prochnik S.E."/>
            <person name="Vallon O."/>
            <person name="Harris E.H."/>
            <person name="Karpowicz S.J."/>
            <person name="Witman G.B."/>
            <person name="Terry A."/>
            <person name="Salamov A."/>
            <person name="Fritz-Laylin L.K."/>
            <person name="Marechal-Drouard L."/>
            <person name="Marshall W.F."/>
            <person name="Qu L.H."/>
            <person name="Nelson D.R."/>
            <person name="Sanderfoot A.A."/>
            <person name="Spalding M.H."/>
            <person name="Kapitonov V.V."/>
            <person name="Ren Q."/>
            <person name="Ferris P."/>
            <person name="Lindquist E."/>
            <person name="Shapiro H."/>
            <person name="Lucas S.M."/>
            <person name="Grimwood J."/>
            <person name="Schmutz J."/>
            <person name="Cardol P."/>
            <person name="Cerutti H."/>
            <person name="Chanfreau G."/>
            <person name="Chen C.L."/>
            <person name="Cognat V."/>
            <person name="Croft M.T."/>
            <person name="Dent R."/>
            <person name="Dutcher S."/>
            <person name="Fernandez E."/>
            <person name="Fukuzawa H."/>
            <person name="Gonzalez-Ballester D."/>
            <person name="Gonzalez-Halphen D."/>
            <person name="Hallmann A."/>
            <person name="Hanikenne M."/>
            <person name="Hippler M."/>
            <person name="Inwood W."/>
            <person name="Jabbari K."/>
            <person name="Kalanon M."/>
            <person name="Kuras R."/>
            <person name="Lefebvre P.A."/>
            <person name="Lemaire S.D."/>
            <person name="Lobanov A.V."/>
            <person name="Lohr M."/>
            <person name="Manuell A."/>
            <person name="Meier I."/>
            <person name="Mets L."/>
            <person name="Mittag M."/>
            <person name="Mittelmeier T."/>
            <person name="Moroney J.V."/>
            <person name="Moseley J."/>
            <person name="Napoli C."/>
            <person name="Nedelcu A.M."/>
            <person name="Niyogi K."/>
            <person name="Novoselov S.V."/>
            <person name="Paulsen I.T."/>
            <person name="Pazour G."/>
            <person name="Purton S."/>
            <person name="Ral J.P."/>
            <person name="Riano-Pachon D.M."/>
            <person name="Riekhof W."/>
            <person name="Rymarquis L."/>
            <person name="Schroda M."/>
            <person name="Stern D."/>
            <person name="Umen J."/>
            <person name="Willows R."/>
            <person name="Wilson N."/>
            <person name="Zimmer S.L."/>
            <person name="Allmer J."/>
            <person name="Balk J."/>
            <person name="Bisova K."/>
            <person name="Chen C.J."/>
            <person name="Elias M."/>
            <person name="Gendler K."/>
            <person name="Hauser C."/>
            <person name="Lamb M.R."/>
            <person name="Ledford H."/>
            <person name="Long J.C."/>
            <person name="Minagawa J."/>
            <person name="Page M.D."/>
            <person name="Pan J."/>
            <person name="Pootakham W."/>
            <person name="Roje S."/>
            <person name="Rose A."/>
            <person name="Stahlberg E."/>
            <person name="Terauchi A.M."/>
            <person name="Yang P."/>
            <person name="Ball S."/>
            <person name="Bowler C."/>
            <person name="Dieckmann C.L."/>
            <person name="Gladyshev V.N."/>
            <person name="Green P."/>
            <person name="Jorgensen R."/>
            <person name="Mayfield S."/>
            <person name="Mueller-Roeber B."/>
            <person name="Rajamani S."/>
            <person name="Sayre R.T."/>
            <person name="Brokstein P."/>
            <person name="Dubchak I."/>
            <person name="Goodstein D."/>
            <person name="Hornick L."/>
            <person name="Huang Y.W."/>
            <person name="Jhaveri J."/>
            <person name="Luo Y."/>
            <person name="Martinez D."/>
            <person name="Ngau W.C."/>
            <person name="Otillar B."/>
            <person name="Poliakov A."/>
            <person name="Porter A."/>
            <person name="Szajkowski L."/>
            <person name="Werner G."/>
            <person name="Zhou K."/>
            <person name="Grigoriev I.V."/>
            <person name="Rokhsar D.S."/>
            <person name="Grossman A.R."/>
        </authorList>
    </citation>
    <scope>NUCLEOTIDE SEQUENCE [LARGE SCALE GENOMIC DNA]</scope>
    <source>
        <strain evidence="2">CC-503</strain>
    </source>
</reference>
<dbReference type="GeneID" id="66056468"/>
<evidence type="ECO:0000313" key="1">
    <source>
        <dbReference type="EMBL" id="PNW72786.1"/>
    </source>
</evidence>
<dbReference type="EMBL" id="CM008976">
    <property type="protein sequence ID" value="PNW72786.1"/>
    <property type="molecule type" value="Genomic_DNA"/>
</dbReference>
<keyword evidence="2" id="KW-1185">Reference proteome</keyword>
<proteinExistence type="predicted"/>
<dbReference type="Proteomes" id="UP000006906">
    <property type="component" value="Chromosome 15"/>
</dbReference>
<evidence type="ECO:0000313" key="2">
    <source>
        <dbReference type="Proteomes" id="UP000006906"/>
    </source>
</evidence>
<accession>A0A2K3CWX7</accession>